<sequence length="151" mass="17589">MRIAFDLDNTLIRNDFDFPLARAKYPLLQRMLSTQLLRSGVQELFAYCRQQGWEVWIYTTSYRSSFYIRKMLWTYGLRADGIINQARHNKQVQVRSTKHPPTFGINALIDDSKGVELEGQRFGFPVVQIEPTNTAWVMTVQTQLQQLASAR</sequence>
<dbReference type="InterPro" id="IPR023214">
    <property type="entry name" value="HAD_sf"/>
</dbReference>
<dbReference type="EMBL" id="JABBGH010000001">
    <property type="protein sequence ID" value="NML63887.1"/>
    <property type="molecule type" value="Genomic_DNA"/>
</dbReference>
<dbReference type="Proteomes" id="UP000559626">
    <property type="component" value="Unassembled WGS sequence"/>
</dbReference>
<dbReference type="InterPro" id="IPR036412">
    <property type="entry name" value="HAD-like_sf"/>
</dbReference>
<name>A0A7Y0AB03_9BACT</name>
<evidence type="ECO:0008006" key="3">
    <source>
        <dbReference type="Google" id="ProtNLM"/>
    </source>
</evidence>
<protein>
    <recommendedName>
        <fullName evidence="3">HAD family hydrolase</fullName>
    </recommendedName>
</protein>
<dbReference type="AlphaFoldDB" id="A0A7Y0AB03"/>
<dbReference type="RefSeq" id="WP_169529219.1">
    <property type="nucleotide sequence ID" value="NZ_JABBGH010000001.1"/>
</dbReference>
<evidence type="ECO:0000313" key="1">
    <source>
        <dbReference type="EMBL" id="NML63887.1"/>
    </source>
</evidence>
<dbReference type="Gene3D" id="3.40.50.1000">
    <property type="entry name" value="HAD superfamily/HAD-like"/>
    <property type="match status" value="1"/>
</dbReference>
<evidence type="ECO:0000313" key="2">
    <source>
        <dbReference type="Proteomes" id="UP000559626"/>
    </source>
</evidence>
<organism evidence="1 2">
    <name type="scientific">Hymenobacter polaris</name>
    <dbReference type="NCBI Taxonomy" id="2682546"/>
    <lineage>
        <taxon>Bacteria</taxon>
        <taxon>Pseudomonadati</taxon>
        <taxon>Bacteroidota</taxon>
        <taxon>Cytophagia</taxon>
        <taxon>Cytophagales</taxon>
        <taxon>Hymenobacteraceae</taxon>
        <taxon>Hymenobacter</taxon>
    </lineage>
</organism>
<keyword evidence="2" id="KW-1185">Reference proteome</keyword>
<dbReference type="SUPFAM" id="SSF56784">
    <property type="entry name" value="HAD-like"/>
    <property type="match status" value="1"/>
</dbReference>
<reference evidence="1 2" key="1">
    <citation type="submission" date="2020-04" db="EMBL/GenBank/DDBJ databases">
        <title>Hymenobacter polaris sp. nov., isolated from Arctic soil.</title>
        <authorList>
            <person name="Dahal R.H."/>
        </authorList>
    </citation>
    <scope>NUCLEOTIDE SEQUENCE [LARGE SCALE GENOMIC DNA]</scope>
    <source>
        <strain evidence="1 2">RP-2-7</strain>
    </source>
</reference>
<comment type="caution">
    <text evidence="1">The sequence shown here is derived from an EMBL/GenBank/DDBJ whole genome shotgun (WGS) entry which is preliminary data.</text>
</comment>
<proteinExistence type="predicted"/>
<accession>A0A7Y0AB03</accession>
<gene>
    <name evidence="1" type="ORF">HHL22_01585</name>
</gene>